<feature type="transmembrane region" description="Helical" evidence="2">
    <location>
        <begin position="56"/>
        <end position="77"/>
    </location>
</feature>
<dbReference type="EMBL" id="LR786372">
    <property type="protein sequence ID" value="CAB3260435.1"/>
    <property type="molecule type" value="mRNA"/>
</dbReference>
<evidence type="ECO:0000256" key="1">
    <source>
        <dbReference type="SAM" id="MobiDB-lite"/>
    </source>
</evidence>
<keyword evidence="2" id="KW-1133">Transmembrane helix</keyword>
<name>A0A6F9DFK3_9ASCI</name>
<proteinExistence type="evidence at transcript level"/>
<feature type="compositionally biased region" description="Basic and acidic residues" evidence="1">
    <location>
        <begin position="165"/>
        <end position="180"/>
    </location>
</feature>
<sequence>MHHVIRRTNDLTNSSQLSLNEFEDNLGPSKSDYNAGNNLKNPENNNGDIIGSASDYILIAMIVAMMFCMTVCCLCLFCRSASRFTICGFNFEMNNPTTSIAPEDLSELHEVVPLTPTTAENCQLPDIENMLRSDPPPPRYSDVATSSSMRDRFKWRSRRKATLSSEHKLAKEAQKQKTEEALSSSKSKSTSVGSKSRSRIPFQRSVSYQTTRTSNISANASLPSHISASSDEHRQSKRGGIFASFRLRSTRLPQTASESSISSKPASQKHRNISEVAKMTETIAADSNVKFDLSDCTETESKESGTKSSSCNAEGYNDDDDEVFM</sequence>
<feature type="region of interest" description="Disordered" evidence="1">
    <location>
        <begin position="127"/>
        <end position="236"/>
    </location>
</feature>
<dbReference type="AlphaFoldDB" id="A0A6F9DFK3"/>
<feature type="compositionally biased region" description="Polar residues" evidence="1">
    <location>
        <begin position="204"/>
        <end position="229"/>
    </location>
</feature>
<evidence type="ECO:0000313" key="3">
    <source>
        <dbReference type="EMBL" id="CAB3260435.1"/>
    </source>
</evidence>
<feature type="compositionally biased region" description="Acidic residues" evidence="1">
    <location>
        <begin position="316"/>
        <end position="325"/>
    </location>
</feature>
<organism evidence="3">
    <name type="scientific">Phallusia mammillata</name>
    <dbReference type="NCBI Taxonomy" id="59560"/>
    <lineage>
        <taxon>Eukaryota</taxon>
        <taxon>Metazoa</taxon>
        <taxon>Chordata</taxon>
        <taxon>Tunicata</taxon>
        <taxon>Ascidiacea</taxon>
        <taxon>Phlebobranchia</taxon>
        <taxon>Ascidiidae</taxon>
        <taxon>Phallusia</taxon>
    </lineage>
</organism>
<feature type="region of interest" description="Disordered" evidence="1">
    <location>
        <begin position="294"/>
        <end position="325"/>
    </location>
</feature>
<feature type="compositionally biased region" description="Low complexity" evidence="1">
    <location>
        <begin position="257"/>
        <end position="266"/>
    </location>
</feature>
<protein>
    <submittedName>
        <fullName evidence="3">Uncharacterized protein LOC100175365</fullName>
    </submittedName>
</protein>
<feature type="compositionally biased region" description="Low complexity" evidence="1">
    <location>
        <begin position="183"/>
        <end position="195"/>
    </location>
</feature>
<accession>A0A6F9DFK3</accession>
<gene>
    <name evidence="3" type="primary">LOC100175365</name>
</gene>
<feature type="region of interest" description="Disordered" evidence="1">
    <location>
        <begin position="253"/>
        <end position="273"/>
    </location>
</feature>
<keyword evidence="2" id="KW-0472">Membrane</keyword>
<evidence type="ECO:0000256" key="2">
    <source>
        <dbReference type="SAM" id="Phobius"/>
    </source>
</evidence>
<reference evidence="3" key="1">
    <citation type="submission" date="2020-04" db="EMBL/GenBank/DDBJ databases">
        <authorList>
            <person name="Neveu A P."/>
        </authorList>
    </citation>
    <scope>NUCLEOTIDE SEQUENCE</scope>
    <source>
        <tissue evidence="3">Whole embryo</tissue>
    </source>
</reference>
<keyword evidence="2" id="KW-0812">Transmembrane</keyword>